<dbReference type="EMBL" id="CAXAMM010022893">
    <property type="protein sequence ID" value="CAK9052721.1"/>
    <property type="molecule type" value="Genomic_DNA"/>
</dbReference>
<sequence length="193" mass="21465">MIAYLFYRRQLRLPKGSLPAQLLATENPLLTIGGKPMTLLMAMRGTFSHGAGKSEEHDRITAALGRCLRGGFKQLAVHHQFGLIIFAIYLRSWEFACFLEQFAADRHRAVKGLLGALSDFYEETGGPGRKAFLPTKVAQARHLHKKGTKAAQVKLRHNLDLASFTLSSALEMAAQFSTNPIREHLHGTPGKWE</sequence>
<accession>A0ABP0MMN5</accession>
<evidence type="ECO:0000313" key="2">
    <source>
        <dbReference type="EMBL" id="CAK9052724.1"/>
    </source>
</evidence>
<comment type="caution">
    <text evidence="2">The sequence shown here is derived from an EMBL/GenBank/DDBJ whole genome shotgun (WGS) entry which is preliminary data.</text>
</comment>
<reference evidence="2 3" key="1">
    <citation type="submission" date="2024-02" db="EMBL/GenBank/DDBJ databases">
        <authorList>
            <person name="Chen Y."/>
            <person name="Shah S."/>
            <person name="Dougan E. K."/>
            <person name="Thang M."/>
            <person name="Chan C."/>
        </authorList>
    </citation>
    <scope>NUCLEOTIDE SEQUENCE [LARGE SCALE GENOMIC DNA]</scope>
</reference>
<dbReference type="EMBL" id="CAXAMM010022902">
    <property type="protein sequence ID" value="CAK9052724.1"/>
    <property type="molecule type" value="Genomic_DNA"/>
</dbReference>
<keyword evidence="3" id="KW-1185">Reference proteome</keyword>
<dbReference type="Proteomes" id="UP001642464">
    <property type="component" value="Unassembled WGS sequence"/>
</dbReference>
<organism evidence="2 3">
    <name type="scientific">Durusdinium trenchii</name>
    <dbReference type="NCBI Taxonomy" id="1381693"/>
    <lineage>
        <taxon>Eukaryota</taxon>
        <taxon>Sar</taxon>
        <taxon>Alveolata</taxon>
        <taxon>Dinophyceae</taxon>
        <taxon>Suessiales</taxon>
        <taxon>Symbiodiniaceae</taxon>
        <taxon>Durusdinium</taxon>
    </lineage>
</organism>
<proteinExistence type="predicted"/>
<evidence type="ECO:0000313" key="3">
    <source>
        <dbReference type="Proteomes" id="UP001642464"/>
    </source>
</evidence>
<evidence type="ECO:0000313" key="1">
    <source>
        <dbReference type="EMBL" id="CAK9052721.1"/>
    </source>
</evidence>
<feature type="non-terminal residue" evidence="2">
    <location>
        <position position="193"/>
    </location>
</feature>
<protein>
    <submittedName>
        <fullName evidence="2">Uncharacterized protein</fullName>
    </submittedName>
</protein>
<gene>
    <name evidence="1" type="ORF">SCF082_LOCUS28812</name>
    <name evidence="2" type="ORF">SCF082_LOCUS28813</name>
</gene>
<name>A0ABP0MMN5_9DINO</name>